<feature type="signal peptide" evidence="1">
    <location>
        <begin position="1"/>
        <end position="31"/>
    </location>
</feature>
<feature type="chain" id="PRO_5018230403" evidence="1">
    <location>
        <begin position="32"/>
        <end position="767"/>
    </location>
</feature>
<dbReference type="Proteomes" id="UP000220527">
    <property type="component" value="Unassembled WGS sequence"/>
</dbReference>
<keyword evidence="3" id="KW-1185">Reference proteome</keyword>
<dbReference type="OrthoDB" id="9815473at2"/>
<dbReference type="AlphaFoldDB" id="A0A2A6RFA5"/>
<keyword evidence="1" id="KW-0732">Signal</keyword>
<proteinExistence type="predicted"/>
<comment type="caution">
    <text evidence="2">The sequence shown here is derived from an EMBL/GenBank/DDBJ whole genome shotgun (WGS) entry which is preliminary data.</text>
</comment>
<protein>
    <submittedName>
        <fullName evidence="2">Uncharacterized protein</fullName>
    </submittedName>
</protein>
<name>A0A2A6RFA5_9CHLR</name>
<accession>A0A2A6RFA5</accession>
<evidence type="ECO:0000313" key="3">
    <source>
        <dbReference type="Proteomes" id="UP000220527"/>
    </source>
</evidence>
<evidence type="ECO:0000313" key="2">
    <source>
        <dbReference type="EMBL" id="PDW01566.1"/>
    </source>
</evidence>
<gene>
    <name evidence="2" type="ORF">CJ255_18485</name>
</gene>
<reference evidence="3" key="1">
    <citation type="submission" date="2017-08" db="EMBL/GenBank/DDBJ databases">
        <authorList>
            <person name="Grouzdev D.S."/>
            <person name="Gaisin V.A."/>
            <person name="Rysina M.S."/>
            <person name="Gorlenko V.M."/>
        </authorList>
    </citation>
    <scope>NUCLEOTIDE SEQUENCE [LARGE SCALE GENOMIC DNA]</scope>
    <source>
        <strain evidence="3">Kir15-3F</strain>
    </source>
</reference>
<organism evidence="2 3">
    <name type="scientific">Candidatus Viridilinea mediisalina</name>
    <dbReference type="NCBI Taxonomy" id="2024553"/>
    <lineage>
        <taxon>Bacteria</taxon>
        <taxon>Bacillati</taxon>
        <taxon>Chloroflexota</taxon>
        <taxon>Chloroflexia</taxon>
        <taxon>Chloroflexales</taxon>
        <taxon>Chloroflexineae</taxon>
        <taxon>Oscillochloridaceae</taxon>
        <taxon>Candidatus Viridilinea</taxon>
    </lineage>
</organism>
<evidence type="ECO:0000256" key="1">
    <source>
        <dbReference type="SAM" id="SignalP"/>
    </source>
</evidence>
<sequence>MKFTRSGKFLIAPFLVLSLLLASVAVSHVNADEHGAAMDATITVHLRDLGLEFGAVTTWEASLYAGAEVGAETGGRFSEWKPVEDGTVVFSLPAEVSEGSVAPWGAEDDTYVRVRARGDDVYPTFDLVSNPFTLVGGAYAVELALSATPVNTEVRVRLRDLGAEFGTVGAWEASLYAGAVAGSETGGRFTAWKPAEDGVVSFTLPSEVSEGNEAPWGTANDTYVRVRQVGDDVYPTFDLVGRPFTLEPGINVETHVELGRSVATPPEPAPEPVMLNVDEHSATVAVNLTDLGLEFGAVHTWEASLYAGAVAGEETDGRFSDWKAPEDGVVLFTLPAEVREGSVAPWGAEDNTYLRVRARGDDVYPTFDWVSNPFTLNSGAYTATMSIASVALRDTVVRVTMDNLGEAFGQIGTWEASLYAGAEAGSETGGRFTEWKAPEYGAVTFVLPAEMRAGNVAPWGVEDDTYVRVRARGDDVFPTFDLVGRPFTLQEGHNLESNVALSSAVVSETVQVALAEFITSTVTINVEDLGLPFGAVQTWEASLYAGAEAGAETGGRFTAWKPVAEGLVSFSLPSEIDEGEVAPWGEAQNTYIRIRARGDDVYPTFDWVSVPFTLDQSTNYTATMRLTSDAMHYTLVNIILANHGAAFGAFGAWEASLYAGAEAGAEQDGRFTAWKAATDGMVSFAIPHEVSAGNEAPWGEENGTYVRFRNVSVEDAEVYPTFDMVGAPFTLTRGPSMTTQLNLSRTVSHESAETPRYTVYLPLVVRE</sequence>
<dbReference type="RefSeq" id="WP_097645573.1">
    <property type="nucleotide sequence ID" value="NZ_NQWI01000127.1"/>
</dbReference>
<dbReference type="EMBL" id="NQWI01000127">
    <property type="protein sequence ID" value="PDW01566.1"/>
    <property type="molecule type" value="Genomic_DNA"/>
</dbReference>